<sequence length="47" mass="5056">MLGNSSIILKGEVCLNKPINMKINISSAASFDENLNSSNFLKTNNGI</sequence>
<dbReference type="Gramene" id="rna20396">
    <property type="protein sequence ID" value="RHN58478.1"/>
    <property type="gene ID" value="gene20396"/>
</dbReference>
<gene>
    <name evidence="1" type="ORF">MtrunA17_Chr4g0002871</name>
</gene>
<protein>
    <submittedName>
        <fullName evidence="1">Uncharacterized protein</fullName>
    </submittedName>
</protein>
<organism evidence="1">
    <name type="scientific">Medicago truncatula</name>
    <name type="common">Barrel medic</name>
    <name type="synonym">Medicago tribuloides</name>
    <dbReference type="NCBI Taxonomy" id="3880"/>
    <lineage>
        <taxon>Eukaryota</taxon>
        <taxon>Viridiplantae</taxon>
        <taxon>Streptophyta</taxon>
        <taxon>Embryophyta</taxon>
        <taxon>Tracheophyta</taxon>
        <taxon>Spermatophyta</taxon>
        <taxon>Magnoliopsida</taxon>
        <taxon>eudicotyledons</taxon>
        <taxon>Gunneridae</taxon>
        <taxon>Pentapetalae</taxon>
        <taxon>rosids</taxon>
        <taxon>fabids</taxon>
        <taxon>Fabales</taxon>
        <taxon>Fabaceae</taxon>
        <taxon>Papilionoideae</taxon>
        <taxon>50 kb inversion clade</taxon>
        <taxon>NPAAA clade</taxon>
        <taxon>Hologalegina</taxon>
        <taxon>IRL clade</taxon>
        <taxon>Trifolieae</taxon>
        <taxon>Medicago</taxon>
    </lineage>
</organism>
<dbReference type="EMBL" id="PSQE01000004">
    <property type="protein sequence ID" value="RHN58478.1"/>
    <property type="molecule type" value="Genomic_DNA"/>
</dbReference>
<accession>A0A396I165</accession>
<reference evidence="1" key="1">
    <citation type="journal article" date="2018" name="Nat. Plants">
        <title>Whole-genome landscape of Medicago truncatula symbiotic genes.</title>
        <authorList>
            <person name="Pecrix Y."/>
            <person name="Gamas P."/>
            <person name="Carrere S."/>
        </authorList>
    </citation>
    <scope>NUCLEOTIDE SEQUENCE</scope>
    <source>
        <tissue evidence="1">Leaves</tissue>
    </source>
</reference>
<proteinExistence type="predicted"/>
<dbReference type="Proteomes" id="UP000265566">
    <property type="component" value="Chromosome 4"/>
</dbReference>
<dbReference type="AlphaFoldDB" id="A0A396I165"/>
<comment type="caution">
    <text evidence="1">The sequence shown here is derived from an EMBL/GenBank/DDBJ whole genome shotgun (WGS) entry which is preliminary data.</text>
</comment>
<name>A0A396I165_MEDTR</name>
<evidence type="ECO:0000313" key="1">
    <source>
        <dbReference type="EMBL" id="RHN58478.1"/>
    </source>
</evidence>